<dbReference type="Proteomes" id="UP000011657">
    <property type="component" value="Unassembled WGS sequence"/>
</dbReference>
<dbReference type="PATRIC" id="fig|1227488.3.peg.290"/>
<organism evidence="5 6">
    <name type="scientific">Haloterrigena salina JCM 13891</name>
    <dbReference type="NCBI Taxonomy" id="1227488"/>
    <lineage>
        <taxon>Archaea</taxon>
        <taxon>Methanobacteriati</taxon>
        <taxon>Methanobacteriota</taxon>
        <taxon>Stenosarchaea group</taxon>
        <taxon>Halobacteria</taxon>
        <taxon>Halobacteriales</taxon>
        <taxon>Natrialbaceae</taxon>
        <taxon>Haloterrigena</taxon>
    </lineage>
</organism>
<dbReference type="InterPro" id="IPR029063">
    <property type="entry name" value="SAM-dependent_MTases_sf"/>
</dbReference>
<evidence type="ECO:0000259" key="4">
    <source>
        <dbReference type="Pfam" id="PF01555"/>
    </source>
</evidence>
<dbReference type="Pfam" id="PF01555">
    <property type="entry name" value="N6_N4_Mtase"/>
    <property type="match status" value="1"/>
</dbReference>
<gene>
    <name evidence="5" type="ORF">C477_01480</name>
</gene>
<dbReference type="GO" id="GO:0008170">
    <property type="term" value="F:N-methyltransferase activity"/>
    <property type="evidence" value="ECO:0007669"/>
    <property type="project" value="InterPro"/>
</dbReference>
<dbReference type="GO" id="GO:0003677">
    <property type="term" value="F:DNA binding"/>
    <property type="evidence" value="ECO:0007669"/>
    <property type="project" value="InterPro"/>
</dbReference>
<dbReference type="REBASE" id="382947">
    <property type="entry name" value="M.Hsa13891ORF1480P"/>
</dbReference>
<accession>M0CMG2</accession>
<evidence type="ECO:0000256" key="2">
    <source>
        <dbReference type="ARBA" id="ARBA00022679"/>
    </source>
</evidence>
<dbReference type="PROSITE" id="PS51257">
    <property type="entry name" value="PROKAR_LIPOPROTEIN"/>
    <property type="match status" value="1"/>
</dbReference>
<name>M0CMG2_9EURY</name>
<feature type="region of interest" description="Disordered" evidence="3">
    <location>
        <begin position="65"/>
        <end position="107"/>
    </location>
</feature>
<dbReference type="SUPFAM" id="SSF53335">
    <property type="entry name" value="S-adenosyl-L-methionine-dependent methyltransferases"/>
    <property type="match status" value="1"/>
</dbReference>
<evidence type="ECO:0000256" key="3">
    <source>
        <dbReference type="SAM" id="MobiDB-lite"/>
    </source>
</evidence>
<proteinExistence type="predicted"/>
<keyword evidence="6" id="KW-1185">Reference proteome</keyword>
<dbReference type="GO" id="GO:0032259">
    <property type="term" value="P:methylation"/>
    <property type="evidence" value="ECO:0007669"/>
    <property type="project" value="UniProtKB-KW"/>
</dbReference>
<reference evidence="5 6" key="1">
    <citation type="journal article" date="2014" name="PLoS Genet.">
        <title>Phylogenetically driven sequencing of extremely halophilic archaea reveals strategies for static and dynamic osmo-response.</title>
        <authorList>
            <person name="Becker E.A."/>
            <person name="Seitzer P.M."/>
            <person name="Tritt A."/>
            <person name="Larsen D."/>
            <person name="Krusor M."/>
            <person name="Yao A.I."/>
            <person name="Wu D."/>
            <person name="Madern D."/>
            <person name="Eisen J.A."/>
            <person name="Darling A.E."/>
            <person name="Facciotti M.T."/>
        </authorList>
    </citation>
    <scope>NUCLEOTIDE SEQUENCE [LARGE SCALE GENOMIC DNA]</scope>
    <source>
        <strain evidence="5 6">JCM 13891</strain>
    </source>
</reference>
<evidence type="ECO:0000313" key="6">
    <source>
        <dbReference type="Proteomes" id="UP000011657"/>
    </source>
</evidence>
<dbReference type="EMBL" id="AOIS01000010">
    <property type="protein sequence ID" value="ELZ23828.1"/>
    <property type="molecule type" value="Genomic_DNA"/>
</dbReference>
<feature type="compositionally biased region" description="Acidic residues" evidence="3">
    <location>
        <begin position="85"/>
        <end position="107"/>
    </location>
</feature>
<dbReference type="Gene3D" id="3.40.50.150">
    <property type="entry name" value="Vaccinia Virus protein VP39"/>
    <property type="match status" value="1"/>
</dbReference>
<dbReference type="InterPro" id="IPR002941">
    <property type="entry name" value="DNA_methylase_N4/N6"/>
</dbReference>
<evidence type="ECO:0000313" key="5">
    <source>
        <dbReference type="EMBL" id="ELZ23828.1"/>
    </source>
</evidence>
<comment type="caution">
    <text evidence="5">The sequence shown here is derived from an EMBL/GenBank/DDBJ whole genome shotgun (WGS) entry which is preliminary data.</text>
</comment>
<protein>
    <submittedName>
        <fullName evidence="5">DNA methylase N-4/N-6 domain-containing protein</fullName>
    </submittedName>
</protein>
<dbReference type="AlphaFoldDB" id="M0CMG2"/>
<keyword evidence="2" id="KW-0808">Transferase</keyword>
<feature type="domain" description="DNA methylase N-4/N-6" evidence="4">
    <location>
        <begin position="2"/>
        <end position="55"/>
    </location>
</feature>
<evidence type="ECO:0000256" key="1">
    <source>
        <dbReference type="ARBA" id="ARBA00022603"/>
    </source>
</evidence>
<sequence length="107" mass="12018">MKPINLMRYLVRLVTPPEGTVLDPFAGSGTTGCACEVESFDYVLIEKRERFVNEIISQRLEYWSDPENWGDLKDHNALPDPSTAESEESSADAMDESTLDQFVEGES</sequence>
<keyword evidence="1 5" id="KW-0489">Methyltransferase</keyword>